<dbReference type="EMBL" id="JAHJDP010000039">
    <property type="protein sequence ID" value="MBU2690867.1"/>
    <property type="molecule type" value="Genomic_DNA"/>
</dbReference>
<dbReference type="PROSITE" id="PS00107">
    <property type="entry name" value="PROTEIN_KINASE_ATP"/>
    <property type="match status" value="1"/>
</dbReference>
<dbReference type="InterPro" id="IPR008271">
    <property type="entry name" value="Ser/Thr_kinase_AS"/>
</dbReference>
<dbReference type="Proteomes" id="UP000777784">
    <property type="component" value="Unassembled WGS sequence"/>
</dbReference>
<dbReference type="InterPro" id="IPR011009">
    <property type="entry name" value="Kinase-like_dom_sf"/>
</dbReference>
<evidence type="ECO:0000259" key="4">
    <source>
        <dbReference type="PROSITE" id="PS50011"/>
    </source>
</evidence>
<dbReference type="Gene3D" id="3.30.200.20">
    <property type="entry name" value="Phosphorylase Kinase, domain 1"/>
    <property type="match status" value="1"/>
</dbReference>
<keyword evidence="5" id="KW-0808">Transferase</keyword>
<reference evidence="5" key="1">
    <citation type="submission" date="2021-05" db="EMBL/GenBank/DDBJ databases">
        <title>Energy efficiency and biological interactions define the core microbiome of deep oligotrophic groundwater.</title>
        <authorList>
            <person name="Mehrshad M."/>
            <person name="Lopez-Fernandez M."/>
            <person name="Bell E."/>
            <person name="Bernier-Latmani R."/>
            <person name="Bertilsson S."/>
            <person name="Dopson M."/>
        </authorList>
    </citation>
    <scope>NUCLEOTIDE SEQUENCE</scope>
    <source>
        <strain evidence="5">Modern_marine.mb.64</strain>
    </source>
</reference>
<dbReference type="SUPFAM" id="SSF56112">
    <property type="entry name" value="Protein kinase-like (PK-like)"/>
    <property type="match status" value="1"/>
</dbReference>
<dbReference type="SUPFAM" id="SSF52540">
    <property type="entry name" value="P-loop containing nucleoside triphosphate hydrolases"/>
    <property type="match status" value="1"/>
</dbReference>
<dbReference type="Gene3D" id="3.40.50.300">
    <property type="entry name" value="P-loop containing nucleotide triphosphate hydrolases"/>
    <property type="match status" value="1"/>
</dbReference>
<dbReference type="Gene3D" id="1.10.510.10">
    <property type="entry name" value="Transferase(Phosphotransferase) domain 1"/>
    <property type="match status" value="1"/>
</dbReference>
<dbReference type="SUPFAM" id="SSF48452">
    <property type="entry name" value="TPR-like"/>
    <property type="match status" value="1"/>
</dbReference>
<dbReference type="InterPro" id="IPR027417">
    <property type="entry name" value="P-loop_NTPase"/>
</dbReference>
<proteinExistence type="predicted"/>
<dbReference type="GO" id="GO:0004672">
    <property type="term" value="F:protein kinase activity"/>
    <property type="evidence" value="ECO:0007669"/>
    <property type="project" value="InterPro"/>
</dbReference>
<dbReference type="PRINTS" id="PR00364">
    <property type="entry name" value="DISEASERSIST"/>
</dbReference>
<gene>
    <name evidence="5" type="ORF">KJ970_08040</name>
</gene>
<dbReference type="GO" id="GO:0005524">
    <property type="term" value="F:ATP binding"/>
    <property type="evidence" value="ECO:0007669"/>
    <property type="project" value="UniProtKB-UniRule"/>
</dbReference>
<dbReference type="PANTHER" id="PTHR47691:SF3">
    <property type="entry name" value="HTH-TYPE TRANSCRIPTIONAL REGULATOR RV0890C-RELATED"/>
    <property type="match status" value="1"/>
</dbReference>
<dbReference type="Gene3D" id="1.25.40.10">
    <property type="entry name" value="Tetratricopeptide repeat domain"/>
    <property type="match status" value="1"/>
</dbReference>
<keyword evidence="2 3" id="KW-0067">ATP-binding</keyword>
<dbReference type="InterPro" id="IPR011990">
    <property type="entry name" value="TPR-like_helical_dom_sf"/>
</dbReference>
<dbReference type="PANTHER" id="PTHR47691">
    <property type="entry name" value="REGULATOR-RELATED"/>
    <property type="match status" value="1"/>
</dbReference>
<feature type="domain" description="Protein kinase" evidence="4">
    <location>
        <begin position="8"/>
        <end position="270"/>
    </location>
</feature>
<sequence length="1099" mass="120675">MSRIGGRYTLGSRLGSGAMGDVYQAADASSGHTVAIKILKPDLIQRHPEMLERFRREGEALRDLNHPNIVTLLDVIEEGNRHYIVMEYVAGGDLAALLAASPEGMPIDRSLNLALDLADALTRAHRLNIIHRDLKPANVLLAEDGTPRLTDFGIAHFAGEESLTDEGAVVGTYAYLSPESCMGLPVDHRADIWSFGVLLFEMLIGRRPFAGDSPGALITGILNNPLPDIQKMRTDLSNDLIDLIYRMLDKNRDARIPSVRRVGAELETMIKGMNAAATSGPRSQERSEFTIPASEPTARLKHNLPHQAFPFIGREEELAELGALLTKHDHPLITLLGPGGMGKSRLALEAAGCHLNAFRNGTFFVELAALRDPAGIPSAIADATGFRFSERGTPQEQILNYLRNKQVLLIMDNFEHLLEGRELVTFILQSAPDVTVLATSRTRLNLNTETVLHLDPLHFPNWETPEDALQYSAVQLFMQSAQRVRTDFALQGEDLHYLARTCRLVEGIPLGILLAAAWVDTLSLEEIAGEIGRSFNILESERSDLPDRQRSMRAVFDYSWQLLTDEERDAFARMSLFRGGCTRMAAQAVTGIPLRTLMGLVNKSLLRRDAASGRFHIHEMLRRYAGERLEGLGDAADVSDAHAAYYLKAVAGREADIKGRDQLAALDDIRSDFENVRAAWQWAVERRNLVLLDASMHCLYQFCFFRRQYNGEELFERALETLTPDPGGDAGATRVRLLARREGLLSKGGEADPAAVEEALESARRFGDPHEIAFCTLTMARALMNRLQLETAIGKFQDALELYDKIGDDFYRGLINHYIGFCRSHLGLSNLETGKKAYDLLYKAGDKIVLATVIGNLGEACLDRGDIDAARRYKEEAIGLARETNNLGPLAWNLVRLAAIELQDGDPERGREFAEEAQLYARESNDPIAIGSSQIAMGYMAAINADYAAALPMLEEAVHHMRSNPAGQGSATVALAACLCGAGRHEEAGARLKDLFSGALTAGVREDIVWALVPATLVMASRGKLNNAAEHMGMLSIHPRRPKGWLAADPQVIRLRADLEAALGKAGYAAAMKRGEGLEFEAVVRELAGELGGEISGQH</sequence>
<dbReference type="InterPro" id="IPR000719">
    <property type="entry name" value="Prot_kinase_dom"/>
</dbReference>
<name>A0A948RXH1_UNCEI</name>
<evidence type="ECO:0000313" key="5">
    <source>
        <dbReference type="EMBL" id="MBU2690867.1"/>
    </source>
</evidence>
<dbReference type="AlphaFoldDB" id="A0A948RXH1"/>
<evidence type="ECO:0000313" key="6">
    <source>
        <dbReference type="Proteomes" id="UP000777784"/>
    </source>
</evidence>
<dbReference type="InterPro" id="IPR017441">
    <property type="entry name" value="Protein_kinase_ATP_BS"/>
</dbReference>
<evidence type="ECO:0000256" key="2">
    <source>
        <dbReference type="ARBA" id="ARBA00022840"/>
    </source>
</evidence>
<comment type="caution">
    <text evidence="5">The sequence shown here is derived from an EMBL/GenBank/DDBJ whole genome shotgun (WGS) entry which is preliminary data.</text>
</comment>
<protein>
    <submittedName>
        <fullName evidence="5">Protein kinase</fullName>
    </submittedName>
</protein>
<keyword evidence="5" id="KW-0418">Kinase</keyword>
<accession>A0A948RXH1</accession>
<organism evidence="5 6">
    <name type="scientific">Eiseniibacteriota bacterium</name>
    <dbReference type="NCBI Taxonomy" id="2212470"/>
    <lineage>
        <taxon>Bacteria</taxon>
        <taxon>Candidatus Eiseniibacteriota</taxon>
    </lineage>
</organism>
<dbReference type="PROSITE" id="PS00108">
    <property type="entry name" value="PROTEIN_KINASE_ST"/>
    <property type="match status" value="1"/>
</dbReference>
<feature type="binding site" evidence="3">
    <location>
        <position position="37"/>
    </location>
    <ligand>
        <name>ATP</name>
        <dbReference type="ChEBI" id="CHEBI:30616"/>
    </ligand>
</feature>
<dbReference type="PROSITE" id="PS50011">
    <property type="entry name" value="PROTEIN_KINASE_DOM"/>
    <property type="match status" value="1"/>
</dbReference>
<evidence type="ECO:0000256" key="1">
    <source>
        <dbReference type="ARBA" id="ARBA00022741"/>
    </source>
</evidence>
<keyword evidence="1 3" id="KW-0547">Nucleotide-binding</keyword>
<dbReference type="SMART" id="SM00220">
    <property type="entry name" value="S_TKc"/>
    <property type="match status" value="1"/>
</dbReference>
<dbReference type="CDD" id="cd14014">
    <property type="entry name" value="STKc_PknB_like"/>
    <property type="match status" value="1"/>
</dbReference>
<dbReference type="Pfam" id="PF00069">
    <property type="entry name" value="Pkinase"/>
    <property type="match status" value="1"/>
</dbReference>
<evidence type="ECO:0000256" key="3">
    <source>
        <dbReference type="PROSITE-ProRule" id="PRU10141"/>
    </source>
</evidence>